<dbReference type="EMBL" id="JACJVJ010000001">
    <property type="protein sequence ID" value="MBC2776495.1"/>
    <property type="molecule type" value="Genomic_DNA"/>
</dbReference>
<name>A0A842HU88_9SPHN</name>
<keyword evidence="2" id="KW-0732">Signal</keyword>
<evidence type="ECO:0000313" key="5">
    <source>
        <dbReference type="Proteomes" id="UP000564378"/>
    </source>
</evidence>
<organism evidence="4 5">
    <name type="scientific">Parasphingopyxis marina</name>
    <dbReference type="NCBI Taxonomy" id="2761622"/>
    <lineage>
        <taxon>Bacteria</taxon>
        <taxon>Pseudomonadati</taxon>
        <taxon>Pseudomonadota</taxon>
        <taxon>Alphaproteobacteria</taxon>
        <taxon>Sphingomonadales</taxon>
        <taxon>Sphingomonadaceae</taxon>
        <taxon>Parasphingopyxis</taxon>
    </lineage>
</organism>
<dbReference type="SMART" id="SM00754">
    <property type="entry name" value="CHRD"/>
    <property type="match status" value="1"/>
</dbReference>
<feature type="region of interest" description="Disordered" evidence="1">
    <location>
        <begin position="48"/>
        <end position="72"/>
    </location>
</feature>
<accession>A0A842HU88</accession>
<comment type="caution">
    <text evidence="4">The sequence shown here is derived from an EMBL/GenBank/DDBJ whole genome shotgun (WGS) entry which is preliminary data.</text>
</comment>
<evidence type="ECO:0000313" key="4">
    <source>
        <dbReference type="EMBL" id="MBC2776495.1"/>
    </source>
</evidence>
<keyword evidence="5" id="KW-1185">Reference proteome</keyword>
<feature type="chain" id="PRO_5032495333" evidence="2">
    <location>
        <begin position="23"/>
        <end position="163"/>
    </location>
</feature>
<evidence type="ECO:0000259" key="3">
    <source>
        <dbReference type="SMART" id="SM00754"/>
    </source>
</evidence>
<dbReference type="InterPro" id="IPR010895">
    <property type="entry name" value="CHRD"/>
</dbReference>
<sequence length="163" mass="16420">MPRLSRIALFPAALPLPCAALAGALAGALALTACATIADTVGETYTTGLSGGQEVPGPDGVRGDPDGSGTARITADATTNNICFALTVQAISQPTAAHIHRGARGEAGPPVLTLDPPLNGRSSRCYSVERTLAAAIIANPAGYYVNVHTADYPGGAVRGQLSR</sequence>
<evidence type="ECO:0000256" key="2">
    <source>
        <dbReference type="SAM" id="SignalP"/>
    </source>
</evidence>
<feature type="signal peptide" evidence="2">
    <location>
        <begin position="1"/>
        <end position="22"/>
    </location>
</feature>
<reference evidence="4 5" key="1">
    <citation type="submission" date="2020-08" db="EMBL/GenBank/DDBJ databases">
        <title>Draft genome sequence of Parasphingopyxis sp. GrpM-11.</title>
        <authorList>
            <person name="Oh J."/>
            <person name="Roh D.-H."/>
        </authorList>
    </citation>
    <scope>NUCLEOTIDE SEQUENCE [LARGE SCALE GENOMIC DNA]</scope>
    <source>
        <strain evidence="4 5">GrpM-11</strain>
    </source>
</reference>
<feature type="domain" description="CHRD" evidence="3">
    <location>
        <begin position="43"/>
        <end position="163"/>
    </location>
</feature>
<gene>
    <name evidence="4" type="ORF">H6P80_02555</name>
</gene>
<dbReference type="RefSeq" id="WP_185799774.1">
    <property type="nucleotide sequence ID" value="NZ_JACJVJ010000001.1"/>
</dbReference>
<proteinExistence type="predicted"/>
<dbReference type="PROSITE" id="PS51257">
    <property type="entry name" value="PROKAR_LIPOPROTEIN"/>
    <property type="match status" value="1"/>
</dbReference>
<evidence type="ECO:0000256" key="1">
    <source>
        <dbReference type="SAM" id="MobiDB-lite"/>
    </source>
</evidence>
<protein>
    <submittedName>
        <fullName evidence="4">CHRD domain-containing protein</fullName>
    </submittedName>
</protein>
<dbReference type="Proteomes" id="UP000564378">
    <property type="component" value="Unassembled WGS sequence"/>
</dbReference>
<dbReference type="Pfam" id="PF07452">
    <property type="entry name" value="CHRD"/>
    <property type="match status" value="1"/>
</dbReference>
<dbReference type="AlphaFoldDB" id="A0A842HU88"/>